<protein>
    <submittedName>
        <fullName evidence="4">Oxidoreductase</fullName>
    </submittedName>
</protein>
<evidence type="ECO:0000256" key="1">
    <source>
        <dbReference type="ARBA" id="ARBA00006484"/>
    </source>
</evidence>
<evidence type="ECO:0000313" key="4">
    <source>
        <dbReference type="EMBL" id="ANE50749.1"/>
    </source>
</evidence>
<dbReference type="PROSITE" id="PS00061">
    <property type="entry name" value="ADH_SHORT"/>
    <property type="match status" value="1"/>
</dbReference>
<keyword evidence="2" id="KW-0560">Oxidoreductase</keyword>
<dbReference type="Pfam" id="PF00106">
    <property type="entry name" value="adh_short"/>
    <property type="match status" value="1"/>
</dbReference>
<reference evidence="4 5" key="2">
    <citation type="journal article" date="2016" name="Int. J. Syst. Evol. Microbiol.">
        <title>Flavisolibacter tropicus sp. nov., isolated from tropical soil.</title>
        <authorList>
            <person name="Lee J.J."/>
            <person name="Kang M.S."/>
            <person name="Kim G.S."/>
            <person name="Lee C.S."/>
            <person name="Lim S."/>
            <person name="Lee J."/>
            <person name="Roh S.H."/>
            <person name="Kang H."/>
            <person name="Ha J.M."/>
            <person name="Bae S."/>
            <person name="Jung H.Y."/>
            <person name="Kim M.K."/>
        </authorList>
    </citation>
    <scope>NUCLEOTIDE SEQUENCE [LARGE SCALE GENOMIC DNA]</scope>
    <source>
        <strain evidence="4 5">LCS9</strain>
    </source>
</reference>
<dbReference type="PRINTS" id="PR00080">
    <property type="entry name" value="SDRFAMILY"/>
</dbReference>
<evidence type="ECO:0000256" key="2">
    <source>
        <dbReference type="ARBA" id="ARBA00023002"/>
    </source>
</evidence>
<dbReference type="GO" id="GO:0016491">
    <property type="term" value="F:oxidoreductase activity"/>
    <property type="evidence" value="ECO:0007669"/>
    <property type="project" value="UniProtKB-KW"/>
</dbReference>
<dbReference type="InterPro" id="IPR002347">
    <property type="entry name" value="SDR_fam"/>
</dbReference>
<reference evidence="5" key="1">
    <citation type="submission" date="2015-01" db="EMBL/GenBank/DDBJ databases">
        <title>Flavisolibacter sp./LCS9/ whole genome sequencing.</title>
        <authorList>
            <person name="Kim M.K."/>
            <person name="Srinivasan S."/>
            <person name="Lee J.-J."/>
        </authorList>
    </citation>
    <scope>NUCLEOTIDE SEQUENCE [LARGE SCALE GENOMIC DNA]</scope>
    <source>
        <strain evidence="5">LCS9</strain>
    </source>
</reference>
<dbReference type="InterPro" id="IPR020904">
    <property type="entry name" value="Sc_DH/Rdtase_CS"/>
</dbReference>
<dbReference type="SUPFAM" id="SSF51735">
    <property type="entry name" value="NAD(P)-binding Rossmann-fold domains"/>
    <property type="match status" value="1"/>
</dbReference>
<accession>A0A172TUI5</accession>
<dbReference type="InterPro" id="IPR036291">
    <property type="entry name" value="NAD(P)-bd_dom_sf"/>
</dbReference>
<dbReference type="AlphaFoldDB" id="A0A172TUI5"/>
<dbReference type="EMBL" id="CP011390">
    <property type="protein sequence ID" value="ANE50749.1"/>
    <property type="molecule type" value="Genomic_DNA"/>
</dbReference>
<evidence type="ECO:0000256" key="3">
    <source>
        <dbReference type="RuleBase" id="RU000363"/>
    </source>
</evidence>
<evidence type="ECO:0000313" key="5">
    <source>
        <dbReference type="Proteomes" id="UP000077177"/>
    </source>
</evidence>
<dbReference type="PANTHER" id="PTHR44169">
    <property type="entry name" value="NADPH-DEPENDENT 1-ACYLDIHYDROXYACETONE PHOSPHATE REDUCTASE"/>
    <property type="match status" value="1"/>
</dbReference>
<gene>
    <name evidence="4" type="ORF">SY85_09810</name>
</gene>
<dbReference type="KEGG" id="fla:SY85_09810"/>
<organism evidence="4 5">
    <name type="scientific">Flavisolibacter tropicus</name>
    <dbReference type="NCBI Taxonomy" id="1492898"/>
    <lineage>
        <taxon>Bacteria</taxon>
        <taxon>Pseudomonadati</taxon>
        <taxon>Bacteroidota</taxon>
        <taxon>Chitinophagia</taxon>
        <taxon>Chitinophagales</taxon>
        <taxon>Chitinophagaceae</taxon>
        <taxon>Flavisolibacter</taxon>
    </lineage>
</organism>
<dbReference type="STRING" id="1492898.SY85_09810"/>
<proteinExistence type="inferred from homology"/>
<keyword evidence="5" id="KW-1185">Reference proteome</keyword>
<dbReference type="PANTHER" id="PTHR44169:SF6">
    <property type="entry name" value="NADPH-DEPENDENT 1-ACYLDIHYDROXYACETONE PHOSPHATE REDUCTASE"/>
    <property type="match status" value="1"/>
</dbReference>
<dbReference type="Gene3D" id="3.40.50.720">
    <property type="entry name" value="NAD(P)-binding Rossmann-like Domain"/>
    <property type="match status" value="1"/>
</dbReference>
<sequence length="271" mass="29649">MTCIMSKVIIVTGASTGLGESIANHLANKGHIVYGTSRNIEGQAKKFHTLNMDVTNTDSIENAVQRIIHEQGRIDVWVNNAGLGIASPIETLSITDASRVFDTNVIGVVRCCQAVLPHLRARRSGLIINISSIGSEMGLPYRGLYSASKAAVDRITEALRTELAPFGVQACIVQPGGVKTDINKNRIKVDLPADNVYKESFDITYQLIDDSVSAGLEPGVFATLIEQLLTAKEVKRCYRIGKPMEKLSVLLKRLLPASTFENMIKKHYKLK</sequence>
<dbReference type="PRINTS" id="PR00081">
    <property type="entry name" value="GDHRDH"/>
</dbReference>
<name>A0A172TUI5_9BACT</name>
<comment type="similarity">
    <text evidence="1 3">Belongs to the short-chain dehydrogenases/reductases (SDR) family.</text>
</comment>
<dbReference type="CDD" id="cd05374">
    <property type="entry name" value="17beta-HSD-like_SDR_c"/>
    <property type="match status" value="1"/>
</dbReference>
<dbReference type="Proteomes" id="UP000077177">
    <property type="component" value="Chromosome"/>
</dbReference>